<protein>
    <submittedName>
        <fullName evidence="2">Stage III sporulation AC/AD family protein</fullName>
    </submittedName>
</protein>
<comment type="caution">
    <text evidence="2">The sequence shown here is derived from an EMBL/GenBank/DDBJ whole genome shotgun (WGS) entry which is preliminary data.</text>
</comment>
<dbReference type="AlphaFoldDB" id="A0A9D1YBX5"/>
<keyword evidence="1" id="KW-0812">Transmembrane</keyword>
<feature type="transmembrane region" description="Helical" evidence="1">
    <location>
        <begin position="30"/>
        <end position="47"/>
    </location>
</feature>
<dbReference type="Proteomes" id="UP000823915">
    <property type="component" value="Unassembled WGS sequence"/>
</dbReference>
<organism evidence="2 3">
    <name type="scientific">Candidatus Acutalibacter pullistercoris</name>
    <dbReference type="NCBI Taxonomy" id="2838418"/>
    <lineage>
        <taxon>Bacteria</taxon>
        <taxon>Bacillati</taxon>
        <taxon>Bacillota</taxon>
        <taxon>Clostridia</taxon>
        <taxon>Eubacteriales</taxon>
        <taxon>Acutalibacteraceae</taxon>
        <taxon>Acutalibacter</taxon>
    </lineage>
</organism>
<gene>
    <name evidence="2" type="ORF">H9838_00815</name>
</gene>
<keyword evidence="1" id="KW-0472">Membrane</keyword>
<reference evidence="2" key="1">
    <citation type="journal article" date="2021" name="PeerJ">
        <title>Extensive microbial diversity within the chicken gut microbiome revealed by metagenomics and culture.</title>
        <authorList>
            <person name="Gilroy R."/>
            <person name="Ravi A."/>
            <person name="Getino M."/>
            <person name="Pursley I."/>
            <person name="Horton D.L."/>
            <person name="Alikhan N.F."/>
            <person name="Baker D."/>
            <person name="Gharbi K."/>
            <person name="Hall N."/>
            <person name="Watson M."/>
            <person name="Adriaenssens E.M."/>
            <person name="Foster-Nyarko E."/>
            <person name="Jarju S."/>
            <person name="Secka A."/>
            <person name="Antonio M."/>
            <person name="Oren A."/>
            <person name="Chaudhuri R.R."/>
            <person name="La Ragione R."/>
            <person name="Hildebrand F."/>
            <person name="Pallen M.J."/>
        </authorList>
    </citation>
    <scope>NUCLEOTIDE SEQUENCE</scope>
    <source>
        <strain evidence="2">1282</strain>
    </source>
</reference>
<accession>A0A9D1YBX5</accession>
<dbReference type="Pfam" id="PF06686">
    <property type="entry name" value="SpoIIIAC"/>
    <property type="match status" value="1"/>
</dbReference>
<keyword evidence="1" id="KW-1133">Transmembrane helix</keyword>
<dbReference type="EMBL" id="DXDU01000010">
    <property type="protein sequence ID" value="HIY25699.1"/>
    <property type="molecule type" value="Genomic_DNA"/>
</dbReference>
<dbReference type="InterPro" id="IPR025664">
    <property type="entry name" value="Spore_III_AC/AD"/>
</dbReference>
<proteinExistence type="predicted"/>
<reference evidence="2" key="2">
    <citation type="submission" date="2021-04" db="EMBL/GenBank/DDBJ databases">
        <authorList>
            <person name="Gilroy R."/>
        </authorList>
    </citation>
    <scope>NUCLEOTIDE SEQUENCE</scope>
    <source>
        <strain evidence="2">1282</strain>
    </source>
</reference>
<sequence>MTGMEVFAWGACAVCVCLLAALVKRGSKETALLMTATAAVVLLLGALDKAQPLFRQLETFSGHSGLPGECFAVLLKAVGIGLGGQFTGQLCRDGGENSLAWGVELAAKLGILWAALPLFQQLLQWLETLLQL</sequence>
<name>A0A9D1YBX5_9FIRM</name>
<feature type="transmembrane region" description="Helical" evidence="1">
    <location>
        <begin position="6"/>
        <end position="23"/>
    </location>
</feature>
<evidence type="ECO:0000313" key="2">
    <source>
        <dbReference type="EMBL" id="HIY25699.1"/>
    </source>
</evidence>
<evidence type="ECO:0000256" key="1">
    <source>
        <dbReference type="SAM" id="Phobius"/>
    </source>
</evidence>
<evidence type="ECO:0000313" key="3">
    <source>
        <dbReference type="Proteomes" id="UP000823915"/>
    </source>
</evidence>